<protein>
    <submittedName>
        <fullName evidence="1">Uncharacterized protein</fullName>
    </submittedName>
</protein>
<comment type="caution">
    <text evidence="1">The sequence shown here is derived from an EMBL/GenBank/DDBJ whole genome shotgun (WGS) entry which is preliminary data.</text>
</comment>
<dbReference type="eggNOG" id="ENOG5032EC1">
    <property type="taxonomic scope" value="Bacteria"/>
</dbReference>
<reference evidence="1 2" key="1">
    <citation type="journal article" date="2014" name="Genome Announc.">
        <title>Draft Genome Sequence of Paenibacillus pini JCM 16418T, Isolated from the Rhizosphere of Pine Tree.</title>
        <authorList>
            <person name="Yuki M."/>
            <person name="Oshima K."/>
            <person name="Suda W."/>
            <person name="Oshida Y."/>
            <person name="Kitamura K."/>
            <person name="Iida Y."/>
            <person name="Hattori M."/>
            <person name="Ohkuma M."/>
        </authorList>
    </citation>
    <scope>NUCLEOTIDE SEQUENCE [LARGE SCALE GENOMIC DNA]</scope>
    <source>
        <strain evidence="1 2">JCM 16418</strain>
    </source>
</reference>
<dbReference type="GO" id="GO:0003677">
    <property type="term" value="F:DNA binding"/>
    <property type="evidence" value="ECO:0007669"/>
    <property type="project" value="InterPro"/>
</dbReference>
<organism evidence="1 2">
    <name type="scientific">Paenibacillus pini JCM 16418</name>
    <dbReference type="NCBI Taxonomy" id="1236976"/>
    <lineage>
        <taxon>Bacteria</taxon>
        <taxon>Bacillati</taxon>
        <taxon>Bacillota</taxon>
        <taxon>Bacilli</taxon>
        <taxon>Bacillales</taxon>
        <taxon>Paenibacillaceae</taxon>
        <taxon>Paenibacillus</taxon>
    </lineage>
</organism>
<gene>
    <name evidence="1" type="ORF">JCM16418_771</name>
</gene>
<dbReference type="InterPro" id="IPR010982">
    <property type="entry name" value="Lambda_DNA-bd_dom_sf"/>
</dbReference>
<accession>W7YWP3</accession>
<evidence type="ECO:0000313" key="2">
    <source>
        <dbReference type="Proteomes" id="UP000019364"/>
    </source>
</evidence>
<proteinExistence type="predicted"/>
<dbReference type="Gene3D" id="1.10.260.40">
    <property type="entry name" value="lambda repressor-like DNA-binding domains"/>
    <property type="match status" value="1"/>
</dbReference>
<evidence type="ECO:0000313" key="1">
    <source>
        <dbReference type="EMBL" id="GAF06789.1"/>
    </source>
</evidence>
<sequence>MEAKSENLIFKVEVDIGHLHSIINTVIDQIIERRLQADEYSYNEGMPESTETQYSILLKKSIDESRLSLSKICEMLRSFGLKTDKGQLSRLQNGKMIPAGDKINDALADVLNIDPIELKAAAYREKIPAEVLKRINNTA</sequence>
<dbReference type="STRING" id="1236976.JCM16418_771"/>
<keyword evidence="2" id="KW-1185">Reference proteome</keyword>
<dbReference type="EMBL" id="BAVZ01000002">
    <property type="protein sequence ID" value="GAF06789.1"/>
    <property type="molecule type" value="Genomic_DNA"/>
</dbReference>
<dbReference type="RefSeq" id="WP_242403702.1">
    <property type="nucleotide sequence ID" value="NZ_BAVZ01000002.1"/>
</dbReference>
<dbReference type="Proteomes" id="UP000019364">
    <property type="component" value="Unassembled WGS sequence"/>
</dbReference>
<dbReference type="AlphaFoldDB" id="W7YWP3"/>
<name>W7YWP3_9BACL</name>